<comment type="caution">
    <text evidence="7">The sequence shown here is derived from an EMBL/GenBank/DDBJ whole genome shotgun (WGS) entry which is preliminary data.</text>
</comment>
<dbReference type="InterPro" id="IPR014284">
    <property type="entry name" value="RNA_pol_sigma-70_dom"/>
</dbReference>
<evidence type="ECO:0000259" key="6">
    <source>
        <dbReference type="Pfam" id="PF08281"/>
    </source>
</evidence>
<organism evidence="7 8">
    <name type="scientific">Prevotella illustrans</name>
    <dbReference type="NCBI Taxonomy" id="2800387"/>
    <lineage>
        <taxon>Bacteria</taxon>
        <taxon>Pseudomonadati</taxon>
        <taxon>Bacteroidota</taxon>
        <taxon>Bacteroidia</taxon>
        <taxon>Bacteroidales</taxon>
        <taxon>Prevotellaceae</taxon>
        <taxon>Prevotella</taxon>
    </lineage>
</organism>
<feature type="domain" description="RNA polymerase sigma-70 region 2" evidence="5">
    <location>
        <begin position="7"/>
        <end position="72"/>
    </location>
</feature>
<dbReference type="InterPro" id="IPR014327">
    <property type="entry name" value="RNA_pol_sigma70_bacteroid"/>
</dbReference>
<evidence type="ECO:0000313" key="8">
    <source>
        <dbReference type="Proteomes" id="UP000664265"/>
    </source>
</evidence>
<protein>
    <submittedName>
        <fullName evidence="7">RNA polymerase sigma-70 factor</fullName>
    </submittedName>
</protein>
<keyword evidence="3" id="KW-0731">Sigma factor</keyword>
<reference evidence="7 8" key="1">
    <citation type="submission" date="2021-01" db="EMBL/GenBank/DDBJ databases">
        <title>Prevotella A2931 sp. nov.</title>
        <authorList>
            <person name="Buhl M."/>
            <person name="Oberhettinger P."/>
        </authorList>
    </citation>
    <scope>NUCLEOTIDE SEQUENCE [LARGE SCALE GENOMIC DNA]</scope>
    <source>
        <strain evidence="7 8">A2931</strain>
    </source>
</reference>
<dbReference type="Gene3D" id="1.10.1740.10">
    <property type="match status" value="1"/>
</dbReference>
<dbReference type="SUPFAM" id="SSF88946">
    <property type="entry name" value="Sigma2 domain of RNA polymerase sigma factors"/>
    <property type="match status" value="1"/>
</dbReference>
<evidence type="ECO:0000256" key="1">
    <source>
        <dbReference type="ARBA" id="ARBA00010641"/>
    </source>
</evidence>
<evidence type="ECO:0000256" key="2">
    <source>
        <dbReference type="ARBA" id="ARBA00023015"/>
    </source>
</evidence>
<dbReference type="Gene3D" id="1.10.10.10">
    <property type="entry name" value="Winged helix-like DNA-binding domain superfamily/Winged helix DNA-binding domain"/>
    <property type="match status" value="1"/>
</dbReference>
<dbReference type="Proteomes" id="UP000664265">
    <property type="component" value="Unassembled WGS sequence"/>
</dbReference>
<proteinExistence type="inferred from homology"/>
<dbReference type="CDD" id="cd06171">
    <property type="entry name" value="Sigma70_r4"/>
    <property type="match status" value="1"/>
</dbReference>
<dbReference type="InterPro" id="IPR013324">
    <property type="entry name" value="RNA_pol_sigma_r3/r4-like"/>
</dbReference>
<evidence type="ECO:0000256" key="4">
    <source>
        <dbReference type="ARBA" id="ARBA00023163"/>
    </source>
</evidence>
<dbReference type="NCBIfam" id="TIGR02937">
    <property type="entry name" value="sigma70-ECF"/>
    <property type="match status" value="1"/>
</dbReference>
<dbReference type="InterPro" id="IPR039425">
    <property type="entry name" value="RNA_pol_sigma-70-like"/>
</dbReference>
<dbReference type="InterPro" id="IPR013249">
    <property type="entry name" value="RNA_pol_sigma70_r4_t2"/>
</dbReference>
<keyword evidence="2" id="KW-0805">Transcription regulation</keyword>
<evidence type="ECO:0000259" key="5">
    <source>
        <dbReference type="Pfam" id="PF04542"/>
    </source>
</evidence>
<dbReference type="Pfam" id="PF04542">
    <property type="entry name" value="Sigma70_r2"/>
    <property type="match status" value="1"/>
</dbReference>
<dbReference type="Pfam" id="PF08281">
    <property type="entry name" value="Sigma70_r4_2"/>
    <property type="match status" value="1"/>
</dbReference>
<dbReference type="PANTHER" id="PTHR43133">
    <property type="entry name" value="RNA POLYMERASE ECF-TYPE SIGMA FACTO"/>
    <property type="match status" value="1"/>
</dbReference>
<dbReference type="EMBL" id="JAERMS010000046">
    <property type="protein sequence ID" value="MBO1364266.1"/>
    <property type="molecule type" value="Genomic_DNA"/>
</dbReference>
<dbReference type="PANTHER" id="PTHR43133:SF46">
    <property type="entry name" value="RNA POLYMERASE SIGMA-70 FACTOR ECF SUBFAMILY"/>
    <property type="match status" value="1"/>
</dbReference>
<sequence>MDFDTIYTTYYLHCYMYARSYLRDDEQAKDIASEAMVALWEALQTQEIYHVRSFLMTTVKNKSLNQLREERKRLSREQEMLDDSLCELDFRISSLNTSVPEEVIAEDMREFVRKVLETLPPQTQRVFYLRRYEGKNIKEIAAEMGISIKGVDYHVTKAMKLLRKRLKDYLYMFF</sequence>
<keyword evidence="8" id="KW-1185">Reference proteome</keyword>
<comment type="similarity">
    <text evidence="1">Belongs to the sigma-70 factor family. ECF subfamily.</text>
</comment>
<keyword evidence="4" id="KW-0804">Transcription</keyword>
<name>A0ABS3M825_9BACT</name>
<dbReference type="InterPro" id="IPR007627">
    <property type="entry name" value="RNA_pol_sigma70_r2"/>
</dbReference>
<dbReference type="InterPro" id="IPR013325">
    <property type="entry name" value="RNA_pol_sigma_r2"/>
</dbReference>
<evidence type="ECO:0000313" key="7">
    <source>
        <dbReference type="EMBL" id="MBO1364266.1"/>
    </source>
</evidence>
<dbReference type="SUPFAM" id="SSF88659">
    <property type="entry name" value="Sigma3 and sigma4 domains of RNA polymerase sigma factors"/>
    <property type="match status" value="1"/>
</dbReference>
<dbReference type="InterPro" id="IPR036388">
    <property type="entry name" value="WH-like_DNA-bd_sf"/>
</dbReference>
<evidence type="ECO:0000256" key="3">
    <source>
        <dbReference type="ARBA" id="ARBA00023082"/>
    </source>
</evidence>
<dbReference type="NCBIfam" id="TIGR02985">
    <property type="entry name" value="Sig70_bacteroi1"/>
    <property type="match status" value="1"/>
</dbReference>
<accession>A0ABS3M825</accession>
<feature type="domain" description="RNA polymerase sigma factor 70 region 4 type 2" evidence="6">
    <location>
        <begin position="113"/>
        <end position="162"/>
    </location>
</feature>
<gene>
    <name evidence="7" type="ORF">JHU38_10910</name>
</gene>